<dbReference type="Pfam" id="PF03732">
    <property type="entry name" value="Retrotrans_gag"/>
    <property type="match status" value="1"/>
</dbReference>
<organism evidence="3 4">
    <name type="scientific">Tanacetum coccineum</name>
    <dbReference type="NCBI Taxonomy" id="301880"/>
    <lineage>
        <taxon>Eukaryota</taxon>
        <taxon>Viridiplantae</taxon>
        <taxon>Streptophyta</taxon>
        <taxon>Embryophyta</taxon>
        <taxon>Tracheophyta</taxon>
        <taxon>Spermatophyta</taxon>
        <taxon>Magnoliopsida</taxon>
        <taxon>eudicotyledons</taxon>
        <taxon>Gunneridae</taxon>
        <taxon>Pentapetalae</taxon>
        <taxon>asterids</taxon>
        <taxon>campanulids</taxon>
        <taxon>Asterales</taxon>
        <taxon>Asteraceae</taxon>
        <taxon>Asteroideae</taxon>
        <taxon>Anthemideae</taxon>
        <taxon>Anthemidinae</taxon>
        <taxon>Tanacetum</taxon>
    </lineage>
</organism>
<dbReference type="Proteomes" id="UP001151760">
    <property type="component" value="Unassembled WGS sequence"/>
</dbReference>
<feature type="domain" description="Retrotransposon gag" evidence="2">
    <location>
        <begin position="54"/>
        <end position="143"/>
    </location>
</feature>
<proteinExistence type="predicted"/>
<feature type="region of interest" description="Disordered" evidence="1">
    <location>
        <begin position="287"/>
        <end position="359"/>
    </location>
</feature>
<dbReference type="PANTHER" id="PTHR33223">
    <property type="entry name" value="CCHC-TYPE DOMAIN-CONTAINING PROTEIN"/>
    <property type="match status" value="1"/>
</dbReference>
<feature type="compositionally biased region" description="Polar residues" evidence="1">
    <location>
        <begin position="336"/>
        <end position="347"/>
    </location>
</feature>
<accession>A0ABQ4WTK9</accession>
<gene>
    <name evidence="3" type="ORF">Tco_0629495</name>
</gene>
<dbReference type="InterPro" id="IPR005162">
    <property type="entry name" value="Retrotrans_gag_dom"/>
</dbReference>
<evidence type="ECO:0000256" key="1">
    <source>
        <dbReference type="SAM" id="MobiDB-lite"/>
    </source>
</evidence>
<keyword evidence="4" id="KW-1185">Reference proteome</keyword>
<comment type="caution">
    <text evidence="3">The sequence shown here is derived from an EMBL/GenBank/DDBJ whole genome shotgun (WGS) entry which is preliminary data.</text>
</comment>
<feature type="compositionally biased region" description="Basic and acidic residues" evidence="1">
    <location>
        <begin position="305"/>
        <end position="332"/>
    </location>
</feature>
<dbReference type="PANTHER" id="PTHR33223:SF11">
    <property type="entry name" value="ELEMENT PROTEIN, PUTATIVE-RELATED"/>
    <property type="match status" value="1"/>
</dbReference>
<sequence length="386" mass="44800">MGRIVKSRDILLIQRTCTFHGLKSENPIHHLKCYLSIVDNIRADNATRDTSRLRFFHFSLKVKVREWLNKIPPIQITTWDQLVARFLDYFFPVGCTSFLRGMILLFKQGNNEPIKSAWIRFQDLIKQVPHHGIQKWLLVQIFQDNISQKDRGKLDQFAHFRFSSLTKEQVWNQIKEYVQYQDDLWDDPSPPMNISSISGVIQPMFKGHLKRACMQISHLEAPHREIRLRKPYLICDFSGGAHEADECDQNNPTEQVCLYGGDIYDDPSLMSNETPELDRPTFAITTRSGTSTRDLPYPTPPELTTIDHTKRTVRKEGPKGAESSITRDEEAPRSSVFYQTSKSSNLPFPSKVRKQKRDDEDGRLLSIFKQIHINLSFLEAMIHMPK</sequence>
<evidence type="ECO:0000313" key="3">
    <source>
        <dbReference type="EMBL" id="GJS56133.1"/>
    </source>
</evidence>
<protein>
    <submittedName>
        <fullName evidence="3">Zinc finger, CCHC-type containing protein</fullName>
    </submittedName>
</protein>
<dbReference type="EMBL" id="BQNB010008916">
    <property type="protein sequence ID" value="GJS56133.1"/>
    <property type="molecule type" value="Genomic_DNA"/>
</dbReference>
<evidence type="ECO:0000259" key="2">
    <source>
        <dbReference type="Pfam" id="PF03732"/>
    </source>
</evidence>
<name>A0ABQ4WTK9_9ASTR</name>
<evidence type="ECO:0000313" key="4">
    <source>
        <dbReference type="Proteomes" id="UP001151760"/>
    </source>
</evidence>
<reference evidence="3" key="2">
    <citation type="submission" date="2022-01" db="EMBL/GenBank/DDBJ databases">
        <authorList>
            <person name="Yamashiro T."/>
            <person name="Shiraishi A."/>
            <person name="Satake H."/>
            <person name="Nakayama K."/>
        </authorList>
    </citation>
    <scope>NUCLEOTIDE SEQUENCE</scope>
</reference>
<reference evidence="3" key="1">
    <citation type="journal article" date="2022" name="Int. J. Mol. Sci.">
        <title>Draft Genome of Tanacetum Coccineum: Genomic Comparison of Closely Related Tanacetum-Family Plants.</title>
        <authorList>
            <person name="Yamashiro T."/>
            <person name="Shiraishi A."/>
            <person name="Nakayama K."/>
            <person name="Satake H."/>
        </authorList>
    </citation>
    <scope>NUCLEOTIDE SEQUENCE</scope>
</reference>